<dbReference type="Proteomes" id="UP001336015">
    <property type="component" value="Unassembled WGS sequence"/>
</dbReference>
<evidence type="ECO:0000256" key="1">
    <source>
        <dbReference type="SAM" id="SignalP"/>
    </source>
</evidence>
<dbReference type="EMBL" id="JAJGWQ010000007">
    <property type="protein sequence ID" value="MEB3783760.1"/>
    <property type="molecule type" value="Genomic_DNA"/>
</dbReference>
<feature type="chain" id="PRO_5046945032" evidence="1">
    <location>
        <begin position="25"/>
        <end position="144"/>
    </location>
</feature>
<organism evidence="2 3">
    <name type="scientific">Pseudomonas paracarnis</name>
    <dbReference type="NCBI Taxonomy" id="2750625"/>
    <lineage>
        <taxon>Bacteria</taxon>
        <taxon>Pseudomonadati</taxon>
        <taxon>Pseudomonadota</taxon>
        <taxon>Gammaproteobacteria</taxon>
        <taxon>Pseudomonadales</taxon>
        <taxon>Pseudomonadaceae</taxon>
        <taxon>Pseudomonas</taxon>
    </lineage>
</organism>
<protein>
    <submittedName>
        <fullName evidence="2">Uncharacterized protein</fullName>
    </submittedName>
</protein>
<keyword evidence="3" id="KW-1185">Reference proteome</keyword>
<name>A0ABU6BVA1_9PSED</name>
<dbReference type="RefSeq" id="WP_220381642.1">
    <property type="nucleotide sequence ID" value="NZ_JAEFBF010000013.1"/>
</dbReference>
<feature type="signal peptide" evidence="1">
    <location>
        <begin position="1"/>
        <end position="24"/>
    </location>
</feature>
<comment type="caution">
    <text evidence="2">The sequence shown here is derived from an EMBL/GenBank/DDBJ whole genome shotgun (WGS) entry which is preliminary data.</text>
</comment>
<evidence type="ECO:0000313" key="2">
    <source>
        <dbReference type="EMBL" id="MEB3783760.1"/>
    </source>
</evidence>
<reference evidence="2 3" key="1">
    <citation type="journal article" date="2023" name="Int J Dairy Technol">
        <title>Genome based analysis of Pseudomonas paracarnis RQ057, a strain responsible for blue discoloration spoilage in processed cheese.</title>
        <authorList>
            <person name="Rodrigues Rd.S."/>
            <person name="Machado S.G."/>
            <person name="de Carvalho A.F."/>
            <person name="Nero L.A."/>
        </authorList>
    </citation>
    <scope>NUCLEOTIDE SEQUENCE [LARGE SCALE GENOMIC DNA]</scope>
    <source>
        <strain evidence="2 3">RQ057</strain>
    </source>
</reference>
<accession>A0ABU6BVA1</accession>
<gene>
    <name evidence="2" type="ORF">LLW09_14505</name>
</gene>
<sequence>MNKTMSLKVLALLAVSAMPLTASADQPYTEKLDQIIQQCKSVSDSKREEFDAAQSAHGAGSEEWYSAHEAMKVAVGKCIDDGIKSASYIQRSEIDKFPKATAQLTRAYQAWRGYLESLALDSTGFYEKSYGIATDDIKAHPYSK</sequence>
<proteinExistence type="predicted"/>
<keyword evidence="1" id="KW-0732">Signal</keyword>
<evidence type="ECO:0000313" key="3">
    <source>
        <dbReference type="Proteomes" id="UP001336015"/>
    </source>
</evidence>